<dbReference type="Proteomes" id="UP001596378">
    <property type="component" value="Unassembled WGS sequence"/>
</dbReference>
<protein>
    <submittedName>
        <fullName evidence="1">Uncharacterized protein</fullName>
    </submittedName>
</protein>
<organism evidence="1 2">
    <name type="scientific">Cohnella cellulosilytica</name>
    <dbReference type="NCBI Taxonomy" id="986710"/>
    <lineage>
        <taxon>Bacteria</taxon>
        <taxon>Bacillati</taxon>
        <taxon>Bacillota</taxon>
        <taxon>Bacilli</taxon>
        <taxon>Bacillales</taxon>
        <taxon>Paenibacillaceae</taxon>
        <taxon>Cohnella</taxon>
    </lineage>
</organism>
<dbReference type="EMBL" id="JBHTAI010000023">
    <property type="protein sequence ID" value="MFC7152448.1"/>
    <property type="molecule type" value="Genomic_DNA"/>
</dbReference>
<sequence length="88" mass="9400">MKDKMAIMDKWLEEAMAEGNEAAKAHLNAIARIVGGQVARLSKPDDVPQTIAKTVEEMGKGVTAGMLMRHGSAGVMHVELLSLSRGGR</sequence>
<gene>
    <name evidence="1" type="ORF">ACFQMJ_28265</name>
</gene>
<dbReference type="RefSeq" id="WP_378044142.1">
    <property type="nucleotide sequence ID" value="NZ_JBHMDN010000002.1"/>
</dbReference>
<reference evidence="2" key="1">
    <citation type="journal article" date="2019" name="Int. J. Syst. Evol. Microbiol.">
        <title>The Global Catalogue of Microorganisms (GCM) 10K type strain sequencing project: providing services to taxonomists for standard genome sequencing and annotation.</title>
        <authorList>
            <consortium name="The Broad Institute Genomics Platform"/>
            <consortium name="The Broad Institute Genome Sequencing Center for Infectious Disease"/>
            <person name="Wu L."/>
            <person name="Ma J."/>
        </authorList>
    </citation>
    <scope>NUCLEOTIDE SEQUENCE [LARGE SCALE GENOMIC DNA]</scope>
    <source>
        <strain evidence="2">KCTC 12907</strain>
    </source>
</reference>
<comment type="caution">
    <text evidence="1">The sequence shown here is derived from an EMBL/GenBank/DDBJ whole genome shotgun (WGS) entry which is preliminary data.</text>
</comment>
<evidence type="ECO:0000313" key="2">
    <source>
        <dbReference type="Proteomes" id="UP001596378"/>
    </source>
</evidence>
<evidence type="ECO:0000313" key="1">
    <source>
        <dbReference type="EMBL" id="MFC7152448.1"/>
    </source>
</evidence>
<accession>A0ABW2FH42</accession>
<keyword evidence="2" id="KW-1185">Reference proteome</keyword>
<name>A0ABW2FH42_9BACL</name>
<proteinExistence type="predicted"/>